<proteinExistence type="predicted"/>
<accession>A0AAY5EFF2</accession>
<dbReference type="Proteomes" id="UP000314983">
    <property type="component" value="Chromosome 13"/>
</dbReference>
<dbReference type="Ensembl" id="ENSEEET00000053729.1">
    <property type="protein sequence ID" value="ENSEEEP00000055284.1"/>
    <property type="gene ID" value="ENSEEEG00000026000.1"/>
</dbReference>
<evidence type="ECO:0000313" key="1">
    <source>
        <dbReference type="Ensembl" id="ENSEEEP00000055284.1"/>
    </source>
</evidence>
<reference evidence="1 2" key="1">
    <citation type="submission" date="2020-05" db="EMBL/GenBank/DDBJ databases">
        <title>Electrophorus electricus (electric eel) genome, fEleEle1, primary haplotype.</title>
        <authorList>
            <person name="Myers G."/>
            <person name="Meyer A."/>
            <person name="Fedrigo O."/>
            <person name="Formenti G."/>
            <person name="Rhie A."/>
            <person name="Tracey A."/>
            <person name="Sims Y."/>
            <person name="Jarvis E.D."/>
        </authorList>
    </citation>
    <scope>NUCLEOTIDE SEQUENCE [LARGE SCALE GENOMIC DNA]</scope>
</reference>
<reference evidence="1" key="2">
    <citation type="submission" date="2025-08" db="UniProtKB">
        <authorList>
            <consortium name="Ensembl"/>
        </authorList>
    </citation>
    <scope>IDENTIFICATION</scope>
</reference>
<sequence length="133" mass="15076">MTGWQILALHPFPDWAQLLAAQKAAMEQQKQEMGELRSLVMHLGQIVNHLSPEQQETPPITAPVPEGIKCLIGFVVQCELFFRYQPRLPNHAKVIFVISWLTGKARTWGATLVTDASPLMNNYAFYSRAQGWE</sequence>
<organism evidence="1 2">
    <name type="scientific">Electrophorus electricus</name>
    <name type="common">Electric eel</name>
    <name type="synonym">Gymnotus electricus</name>
    <dbReference type="NCBI Taxonomy" id="8005"/>
    <lineage>
        <taxon>Eukaryota</taxon>
        <taxon>Metazoa</taxon>
        <taxon>Chordata</taxon>
        <taxon>Craniata</taxon>
        <taxon>Vertebrata</taxon>
        <taxon>Euteleostomi</taxon>
        <taxon>Actinopterygii</taxon>
        <taxon>Neopterygii</taxon>
        <taxon>Teleostei</taxon>
        <taxon>Ostariophysi</taxon>
        <taxon>Gymnotiformes</taxon>
        <taxon>Gymnotoidei</taxon>
        <taxon>Gymnotidae</taxon>
        <taxon>Electrophorus</taxon>
    </lineage>
</organism>
<evidence type="ECO:0008006" key="3">
    <source>
        <dbReference type="Google" id="ProtNLM"/>
    </source>
</evidence>
<keyword evidence="2" id="KW-1185">Reference proteome</keyword>
<evidence type="ECO:0000313" key="2">
    <source>
        <dbReference type="Proteomes" id="UP000314983"/>
    </source>
</evidence>
<dbReference type="GeneTree" id="ENSGT00970000196767"/>
<protein>
    <recommendedName>
        <fullName evidence="3">DUF4939 domain-containing protein</fullName>
    </recommendedName>
</protein>
<dbReference type="AlphaFoldDB" id="A0AAY5EFF2"/>
<name>A0AAY5EFF2_ELEEL</name>
<reference evidence="1" key="3">
    <citation type="submission" date="2025-09" db="UniProtKB">
        <authorList>
            <consortium name="Ensembl"/>
        </authorList>
    </citation>
    <scope>IDENTIFICATION</scope>
</reference>